<evidence type="ECO:0000313" key="1">
    <source>
        <dbReference type="EMBL" id="ACL44522.1"/>
    </source>
</evidence>
<dbReference type="STRING" id="395961.Cyan7425_2161"/>
<reference evidence="1" key="1">
    <citation type="submission" date="2009-01" db="EMBL/GenBank/DDBJ databases">
        <title>Complete sequence of chromosome Cyanothece sp. PCC 7425.</title>
        <authorList>
            <consortium name="US DOE Joint Genome Institute"/>
            <person name="Lucas S."/>
            <person name="Copeland A."/>
            <person name="Lapidus A."/>
            <person name="Glavina del Rio T."/>
            <person name="Dalin E."/>
            <person name="Tice H."/>
            <person name="Bruce D."/>
            <person name="Goodwin L."/>
            <person name="Pitluck S."/>
            <person name="Sims D."/>
            <person name="Meineke L."/>
            <person name="Brettin T."/>
            <person name="Detter J.C."/>
            <person name="Han C."/>
            <person name="Larimer F."/>
            <person name="Land M."/>
            <person name="Hauser L."/>
            <person name="Kyrpides N."/>
            <person name="Ovchinnikova G."/>
            <person name="Liberton M."/>
            <person name="Stoeckel J."/>
            <person name="Banerjee A."/>
            <person name="Singh A."/>
            <person name="Page L."/>
            <person name="Sato H."/>
            <person name="Zhao L."/>
            <person name="Sherman L."/>
            <person name="Pakrasi H."/>
            <person name="Richardson P."/>
        </authorList>
    </citation>
    <scope>NUCLEOTIDE SEQUENCE</scope>
    <source>
        <strain evidence="1">PCC 7425</strain>
    </source>
</reference>
<dbReference type="HOGENOM" id="CLU_024984_0_0_3"/>
<dbReference type="eggNOG" id="ENOG502Z9I4">
    <property type="taxonomic scope" value="Bacteria"/>
</dbReference>
<sequence>MTIHVKEHRSVSTPIATLPLTDRFADGCKAGQVIGTTTVTGHHRQGVDAEQQLAIDNHALRMQPLLKPGWGRQGVVYGPYKRSSGLAMVVFLLNGHNTSQAEPLNESLINRLKMWLRGSDADTRRNRVRRWLGSRHMQRVGRRLLLWISSHPKLNRFFVPLPLDENLAVGWFAQKSPDNPGNQGNTFIVHATGPENGELWASVGSNALSAFRGFQNLQTYYMVVLREQGAAYYAASLPNAHGLVGYPNLRPIAIDPFHADPTVYAGFYQSVLGQVGFWVDTRVYGVHVALVPQLATWYGTAHAAATLQGDCLLNATTADIGGAWTIYGGQFRLTAQGAVPVAAQNLAVLSPTNPSGLIHTLMETTATISDIALVWRFSDPQNYWCLQLRAQECKLQLQLDGTWITIATTTNCHLLPDTVHSVQILDDRTTFNLYLNGIRLFETEITDSRLHRSTGVGIAAPAASDALFIRNFEAHPRQVLLTDGFDLGAPWTAAGTQVVLTENFAGEAGELSANTLLSGQLWQKEMGHGVIELTGNRAAKVRANAKQHCPGRTVYTLPWNHPNFADVCVEITPPGSDRGQGEKGRGGLIFWQDPDNYIIINNWLDDVYGGASISSFFQIDGFEEIFDAVWSNVGSRIFWGVPHTLRVVFDGMHYLVFLNDEPVLYRALTDVYATMSPLRIHKIGIVANWEWGTDTGTVFRNFVAQV</sequence>
<dbReference type="OrthoDB" id="23896at2"/>
<proteinExistence type="predicted"/>
<dbReference type="KEGG" id="cyn:Cyan7425_2161"/>
<protein>
    <recommendedName>
        <fullName evidence="2">Nucleotide-binding protein</fullName>
    </recommendedName>
</protein>
<gene>
    <name evidence="1" type="ordered locus">Cyan7425_2161</name>
</gene>
<dbReference type="EMBL" id="CP001344">
    <property type="protein sequence ID" value="ACL44522.1"/>
    <property type="molecule type" value="Genomic_DNA"/>
</dbReference>
<name>B8HV70_CYAP4</name>
<evidence type="ECO:0008006" key="2">
    <source>
        <dbReference type="Google" id="ProtNLM"/>
    </source>
</evidence>
<dbReference type="AlphaFoldDB" id="B8HV70"/>
<accession>B8HV70</accession>
<dbReference type="Gene3D" id="2.60.120.560">
    <property type="entry name" value="Exo-inulinase, domain 1"/>
    <property type="match status" value="1"/>
</dbReference>
<organism evidence="1">
    <name type="scientific">Cyanothece sp. (strain PCC 7425 / ATCC 29141)</name>
    <dbReference type="NCBI Taxonomy" id="395961"/>
    <lineage>
        <taxon>Bacteria</taxon>
        <taxon>Bacillati</taxon>
        <taxon>Cyanobacteriota</taxon>
        <taxon>Cyanophyceae</taxon>
        <taxon>Gomontiellales</taxon>
        <taxon>Cyanothecaceae</taxon>
        <taxon>Cyanothece</taxon>
    </lineage>
</organism>